<accession>A0A4Y7PNB0</accession>
<evidence type="ECO:0008006" key="3">
    <source>
        <dbReference type="Google" id="ProtNLM"/>
    </source>
</evidence>
<reference evidence="1 2" key="1">
    <citation type="submission" date="2018-06" db="EMBL/GenBank/DDBJ databases">
        <title>A transcriptomic atlas of mushroom development highlights an independent origin of complex multicellularity.</title>
        <authorList>
            <consortium name="DOE Joint Genome Institute"/>
            <person name="Krizsan K."/>
            <person name="Almasi E."/>
            <person name="Merenyi Z."/>
            <person name="Sahu N."/>
            <person name="Viragh M."/>
            <person name="Koszo T."/>
            <person name="Mondo S."/>
            <person name="Kiss B."/>
            <person name="Balint B."/>
            <person name="Kues U."/>
            <person name="Barry K."/>
            <person name="Hegedus J.C."/>
            <person name="Henrissat B."/>
            <person name="Johnson J."/>
            <person name="Lipzen A."/>
            <person name="Ohm R."/>
            <person name="Nagy I."/>
            <person name="Pangilinan J."/>
            <person name="Yan J."/>
            <person name="Xiong Y."/>
            <person name="Grigoriev I.V."/>
            <person name="Hibbett D.S."/>
            <person name="Nagy L.G."/>
        </authorList>
    </citation>
    <scope>NUCLEOTIDE SEQUENCE [LARGE SCALE GENOMIC DNA]</scope>
    <source>
        <strain evidence="1 2">SZMC22713</strain>
    </source>
</reference>
<dbReference type="EMBL" id="ML170239">
    <property type="protein sequence ID" value="TDL16608.1"/>
    <property type="molecule type" value="Genomic_DNA"/>
</dbReference>
<dbReference type="Proteomes" id="UP000294933">
    <property type="component" value="Unassembled WGS sequence"/>
</dbReference>
<dbReference type="Gene3D" id="3.80.10.10">
    <property type="entry name" value="Ribonuclease Inhibitor"/>
    <property type="match status" value="1"/>
</dbReference>
<dbReference type="VEuPathDB" id="FungiDB:BD410DRAFT_901934"/>
<name>A0A4Y7PNB0_9AGAM</name>
<dbReference type="SUPFAM" id="SSF52047">
    <property type="entry name" value="RNI-like"/>
    <property type="match status" value="1"/>
</dbReference>
<proteinExistence type="predicted"/>
<evidence type="ECO:0000313" key="1">
    <source>
        <dbReference type="EMBL" id="TDL16608.1"/>
    </source>
</evidence>
<gene>
    <name evidence="1" type="ORF">BD410DRAFT_901934</name>
</gene>
<sequence>MDGASENKSIAELSEKESTTIQTLAPDILAEIFMLCVPIDHYRLGNSMRVRTQAPLSLGRVCSRWRSVSISSPIIWSRLAIVGSGAREVGCEKDLEATNLWISRSGSCPLSILLHYPPQCSNLSILSPIIESLIAQSWRWKDIRISVPSELNSLILASFCTGQLPQLENFDFTVSDSGQPGKDSLSLKLSSAPRLQICRFSGKVGIHTNFDGQIHHVRNVNIMLDVGSAGMSLDDVLNLLTHCPLLEELTFFVKQCSTSHQQGRPSIIELSHLRHFSLALPPGIDPGYLVDTLRLPALTHLHLYMGINVVPDYSTDWPHLRTMLARSLPPLQFLTLSSVPIVEATLMECLSYTPLLISLSLSGCSDSILEFLTMDENNPSGDACPYLETLKFDRPSHFSSRAMIAMILSRRPSTNDIEGGNGKMLKYVDGVFSRMDNTIISHRDIAKCIQNGLKLDF</sequence>
<dbReference type="STRING" id="50990.A0A4Y7PNB0"/>
<keyword evidence="2" id="KW-1185">Reference proteome</keyword>
<dbReference type="AlphaFoldDB" id="A0A4Y7PNB0"/>
<protein>
    <recommendedName>
        <fullName evidence="3">F-box domain-containing protein</fullName>
    </recommendedName>
</protein>
<dbReference type="OrthoDB" id="3365698at2759"/>
<evidence type="ECO:0000313" key="2">
    <source>
        <dbReference type="Proteomes" id="UP000294933"/>
    </source>
</evidence>
<dbReference type="InterPro" id="IPR032675">
    <property type="entry name" value="LRR_dom_sf"/>
</dbReference>
<dbReference type="Gene3D" id="1.20.1280.50">
    <property type="match status" value="1"/>
</dbReference>
<organism evidence="1 2">
    <name type="scientific">Rickenella mellea</name>
    <dbReference type="NCBI Taxonomy" id="50990"/>
    <lineage>
        <taxon>Eukaryota</taxon>
        <taxon>Fungi</taxon>
        <taxon>Dikarya</taxon>
        <taxon>Basidiomycota</taxon>
        <taxon>Agaricomycotina</taxon>
        <taxon>Agaricomycetes</taxon>
        <taxon>Hymenochaetales</taxon>
        <taxon>Rickenellaceae</taxon>
        <taxon>Rickenella</taxon>
    </lineage>
</organism>